<evidence type="ECO:0000256" key="5">
    <source>
        <dbReference type="ARBA" id="ARBA00023157"/>
    </source>
</evidence>
<dbReference type="PANTHER" id="PTHR24276:SF98">
    <property type="entry name" value="FI18310P1-RELATED"/>
    <property type="match status" value="1"/>
</dbReference>
<protein>
    <submittedName>
        <fullName evidence="8">Chymotrypsin-like protein</fullName>
    </submittedName>
</protein>
<dbReference type="InterPro" id="IPR050430">
    <property type="entry name" value="Peptidase_S1"/>
</dbReference>
<dbReference type="SMART" id="SM00020">
    <property type="entry name" value="Tryp_SPc"/>
    <property type="match status" value="1"/>
</dbReference>
<dbReference type="GO" id="GO:0006508">
    <property type="term" value="P:proteolysis"/>
    <property type="evidence" value="ECO:0007669"/>
    <property type="project" value="UniProtKB-KW"/>
</dbReference>
<keyword evidence="2" id="KW-0645">Protease</keyword>
<dbReference type="Gene3D" id="2.40.10.10">
    <property type="entry name" value="Trypsin-like serine proteases"/>
    <property type="match status" value="1"/>
</dbReference>
<dbReference type="AlphaFoldDB" id="B7S8X1"/>
<keyword evidence="3" id="KW-0378">Hydrolase</keyword>
<accession>B7S8X1</accession>
<name>B7S8X1_GLYIN</name>
<dbReference type="PROSITE" id="PS50240">
    <property type="entry name" value="TRYPSIN_DOM"/>
    <property type="match status" value="1"/>
</dbReference>
<dbReference type="InterPro" id="IPR018114">
    <property type="entry name" value="TRYPSIN_HIS"/>
</dbReference>
<dbReference type="CDD" id="cd00190">
    <property type="entry name" value="Tryp_SPc"/>
    <property type="match status" value="1"/>
</dbReference>
<keyword evidence="6" id="KW-0732">Signal</keyword>
<gene>
    <name evidence="8" type="ORF">GIP_L4_0280</name>
</gene>
<evidence type="ECO:0000256" key="1">
    <source>
        <dbReference type="ARBA" id="ARBA00007664"/>
    </source>
</evidence>
<evidence type="ECO:0000259" key="7">
    <source>
        <dbReference type="PROSITE" id="PS50240"/>
    </source>
</evidence>
<dbReference type="PRINTS" id="PR00722">
    <property type="entry name" value="CHYMOTRYPSIN"/>
</dbReference>
<dbReference type="InterPro" id="IPR001254">
    <property type="entry name" value="Trypsin_dom"/>
</dbReference>
<dbReference type="MEROPS" id="S01.A64"/>
<feature type="domain" description="Peptidase S1" evidence="7">
    <location>
        <begin position="29"/>
        <end position="262"/>
    </location>
</feature>
<evidence type="ECO:0000256" key="3">
    <source>
        <dbReference type="ARBA" id="ARBA00022801"/>
    </source>
</evidence>
<feature type="chain" id="PRO_5002861020" evidence="6">
    <location>
        <begin position="24"/>
        <end position="262"/>
    </location>
</feature>
<keyword evidence="5" id="KW-1015">Disulfide bond</keyword>
<sequence>MFIKSICIFIFAFFCVLIQGAYGRRPSKISGGKRTSVQENPSMVSILLYGQHICGGVFITSRHILTAAHCVSDDDAFGQGIVQNPTSDITVASETNNCYHPTNVHEAKNITIHPQYLGYFNNYVNDIAIVEIKEAIRPDKTRRVAKLPRENTSSNVNATVIGWGTSYEGEGELSEFLKKADVVTIDNSECQRMIHDFVHPGQLCTIQSDDWGICDGDSGDPLYSRSGECLGIASMSSDCGKGIPDLYSRVFHYLEWIEATIA</sequence>
<proteinExistence type="inferred from homology"/>
<dbReference type="SUPFAM" id="SSF50494">
    <property type="entry name" value="Trypsin-like serine proteases"/>
    <property type="match status" value="1"/>
</dbReference>
<comment type="similarity">
    <text evidence="1">Belongs to the peptidase S1 family.</text>
</comment>
<dbReference type="EMBL" id="EF710653">
    <property type="protein sequence ID" value="ACE75346.1"/>
    <property type="molecule type" value="Genomic_DNA"/>
</dbReference>
<keyword evidence="4" id="KW-0720">Serine protease</keyword>
<dbReference type="InterPro" id="IPR043504">
    <property type="entry name" value="Peptidase_S1_PA_chymotrypsin"/>
</dbReference>
<evidence type="ECO:0000256" key="4">
    <source>
        <dbReference type="ARBA" id="ARBA00022825"/>
    </source>
</evidence>
<reference evidence="8" key="1">
    <citation type="submission" date="2007-06" db="EMBL/GenBank/DDBJ databases">
        <title>Bracovirus Evolution: Comparative Genomics of Multiple Viral and Proviral Genomes.</title>
        <authorList>
            <person name="Desjardins C.A."/>
            <person name="Gundersen-Rindal D.E."/>
            <person name="Hostetler J.B."/>
            <person name="Tallon L.J."/>
            <person name="Utterback T.R."/>
            <person name="Fuester R.W."/>
            <person name="Schatz M.C."/>
            <person name="Pedroni M.J."/>
            <person name="Fadrosh D.W."/>
            <person name="Haas B.J."/>
            <person name="Toms B.S."/>
            <person name="Chen D."/>
            <person name="Nene V."/>
        </authorList>
    </citation>
    <scope>NUCLEOTIDE SEQUENCE</scope>
</reference>
<organism evidence="8">
    <name type="scientific">Glyptapanteles indiensis</name>
    <name type="common">Parasitoid wasp</name>
    <dbReference type="NCBI Taxonomy" id="92994"/>
    <lineage>
        <taxon>Eukaryota</taxon>
        <taxon>Metazoa</taxon>
        <taxon>Ecdysozoa</taxon>
        <taxon>Arthropoda</taxon>
        <taxon>Hexapoda</taxon>
        <taxon>Insecta</taxon>
        <taxon>Pterygota</taxon>
        <taxon>Neoptera</taxon>
        <taxon>Endopterygota</taxon>
        <taxon>Hymenoptera</taxon>
        <taxon>Apocrita</taxon>
        <taxon>Ichneumonoidea</taxon>
        <taxon>Braconidae</taxon>
        <taxon>Microgastrinae</taxon>
        <taxon>Glyptapanteles</taxon>
    </lineage>
</organism>
<dbReference type="Pfam" id="PF00089">
    <property type="entry name" value="Trypsin"/>
    <property type="match status" value="1"/>
</dbReference>
<feature type="signal peptide" evidence="6">
    <location>
        <begin position="1"/>
        <end position="23"/>
    </location>
</feature>
<dbReference type="PROSITE" id="PS00134">
    <property type="entry name" value="TRYPSIN_HIS"/>
    <property type="match status" value="1"/>
</dbReference>
<dbReference type="InterPro" id="IPR009003">
    <property type="entry name" value="Peptidase_S1_PA"/>
</dbReference>
<evidence type="ECO:0000313" key="8">
    <source>
        <dbReference type="EMBL" id="ACE75346.1"/>
    </source>
</evidence>
<evidence type="ECO:0000256" key="2">
    <source>
        <dbReference type="ARBA" id="ARBA00022670"/>
    </source>
</evidence>
<evidence type="ECO:0000256" key="6">
    <source>
        <dbReference type="SAM" id="SignalP"/>
    </source>
</evidence>
<dbReference type="GO" id="GO:0004252">
    <property type="term" value="F:serine-type endopeptidase activity"/>
    <property type="evidence" value="ECO:0007669"/>
    <property type="project" value="InterPro"/>
</dbReference>
<dbReference type="PANTHER" id="PTHR24276">
    <property type="entry name" value="POLYSERASE-RELATED"/>
    <property type="match status" value="1"/>
</dbReference>
<dbReference type="InterPro" id="IPR001314">
    <property type="entry name" value="Peptidase_S1A"/>
</dbReference>